<dbReference type="InterPro" id="IPR012547">
    <property type="entry name" value="PDDEXK_9"/>
</dbReference>
<organism evidence="3 4">
    <name type="scientific">Nephila pilipes</name>
    <name type="common">Giant wood spider</name>
    <name type="synonym">Nephila maculata</name>
    <dbReference type="NCBI Taxonomy" id="299642"/>
    <lineage>
        <taxon>Eukaryota</taxon>
        <taxon>Metazoa</taxon>
        <taxon>Ecdysozoa</taxon>
        <taxon>Arthropoda</taxon>
        <taxon>Chelicerata</taxon>
        <taxon>Arachnida</taxon>
        <taxon>Araneae</taxon>
        <taxon>Araneomorphae</taxon>
        <taxon>Entelegynae</taxon>
        <taxon>Araneoidea</taxon>
        <taxon>Nephilidae</taxon>
        <taxon>Nephila</taxon>
    </lineage>
</organism>
<dbReference type="GO" id="GO:0016740">
    <property type="term" value="F:transferase activity"/>
    <property type="evidence" value="ECO:0007669"/>
    <property type="project" value="UniProtKB-KW"/>
</dbReference>
<dbReference type="Gene3D" id="3.90.70.80">
    <property type="match status" value="1"/>
</dbReference>
<comment type="caution">
    <text evidence="3">The sequence shown here is derived from an EMBL/GenBank/DDBJ whole genome shotgun (WGS) entry which is preliminary data.</text>
</comment>
<dbReference type="Pfam" id="PF08011">
    <property type="entry name" value="PDDEXK_9"/>
    <property type="match status" value="1"/>
</dbReference>
<gene>
    <name evidence="3" type="primary">Wcon_00663</name>
    <name evidence="3" type="ORF">NPIL_287211</name>
</gene>
<protein>
    <submittedName>
        <fullName evidence="3">Phosphocholine transferase AnkX</fullName>
    </submittedName>
</protein>
<dbReference type="CDD" id="cd22744">
    <property type="entry name" value="OTU"/>
    <property type="match status" value="1"/>
</dbReference>
<evidence type="ECO:0000256" key="1">
    <source>
        <dbReference type="SAM" id="MobiDB-lite"/>
    </source>
</evidence>
<accession>A0A8X6KDX5</accession>
<reference evidence="3" key="1">
    <citation type="submission" date="2020-08" db="EMBL/GenBank/DDBJ databases">
        <title>Multicomponent nature underlies the extraordinary mechanical properties of spider dragline silk.</title>
        <authorList>
            <person name="Kono N."/>
            <person name="Nakamura H."/>
            <person name="Mori M."/>
            <person name="Yoshida Y."/>
            <person name="Ohtoshi R."/>
            <person name="Malay A.D."/>
            <person name="Moran D.A.P."/>
            <person name="Tomita M."/>
            <person name="Numata K."/>
            <person name="Arakawa K."/>
        </authorList>
    </citation>
    <scope>NUCLEOTIDE SEQUENCE</scope>
</reference>
<feature type="domain" description="OTU" evidence="2">
    <location>
        <begin position="17"/>
        <end position="187"/>
    </location>
</feature>
<keyword evidence="3" id="KW-0808">Transferase</keyword>
<dbReference type="PANTHER" id="PTHR12419">
    <property type="entry name" value="OTU DOMAIN CONTAINING PROTEIN"/>
    <property type="match status" value="1"/>
</dbReference>
<dbReference type="InterPro" id="IPR003323">
    <property type="entry name" value="OTU_dom"/>
</dbReference>
<dbReference type="OrthoDB" id="6467894at2759"/>
<keyword evidence="4" id="KW-1185">Reference proteome</keyword>
<dbReference type="Pfam" id="PF02338">
    <property type="entry name" value="OTU"/>
    <property type="match status" value="1"/>
</dbReference>
<dbReference type="SUPFAM" id="SSF54001">
    <property type="entry name" value="Cysteine proteinases"/>
    <property type="match status" value="1"/>
</dbReference>
<dbReference type="GO" id="GO:0016579">
    <property type="term" value="P:protein deubiquitination"/>
    <property type="evidence" value="ECO:0007669"/>
    <property type="project" value="TreeGrafter"/>
</dbReference>
<evidence type="ECO:0000313" key="4">
    <source>
        <dbReference type="Proteomes" id="UP000887013"/>
    </source>
</evidence>
<dbReference type="InterPro" id="IPR038765">
    <property type="entry name" value="Papain-like_cys_pep_sf"/>
</dbReference>
<dbReference type="Proteomes" id="UP000887013">
    <property type="component" value="Unassembled WGS sequence"/>
</dbReference>
<name>A0A8X6KDX5_NEPPI</name>
<proteinExistence type="predicted"/>
<dbReference type="GO" id="GO:0004843">
    <property type="term" value="F:cysteine-type deubiquitinase activity"/>
    <property type="evidence" value="ECO:0007669"/>
    <property type="project" value="TreeGrafter"/>
</dbReference>
<sequence>MKRKRSVRKKQPSKDPFTKINVPGDGSCLFWATTLAHLIPVKDDEDDFKQRYTALFGDREIRHISHVRELIQNYNPLLNEVPSDDILKDLVSNTFRNRVVDHIQSHEDKFRGSISGEIFQYLNDMRKPDTWGDQPEIRAMSEMLGVKVTVSGATQSEYGNGNIPIQLFHVSATGEGERNHYNFGLPQSIIDAYRDNVENIPGQRSSTKPELIELLLTEPINPNSNRKDPVFPINREKPIGFAEKFSLFCDETPNIGSTSKPEFFIHAILGSVLTLPNSGLVKKLGIDKVYVKHTKVDVGKVTNNKKKKVISDVVKLCFSFEKDGKKQIALRVFANDETEGYKNPEDEYRYSDGELKEIAEKLGISDIDVDEHVFRIRTEGDRGNKSFRLYKGQIDGVKERLKKAAPPSQTDEFQEVSIDNAEVAASSSHQTDKLQGVSKNNVLDLGDSFKDLSHEEVEKVIGGTEKIFEKLANVYKDNKKKLSLSNSEAAYHGFFYGALALNFKYRYGLNCYVERTAGNGRADLILMSRTKDANGRINPKPIPVVVEFKGEGYTADDAIAQIKNKGYLYNLSVRTKAKDVVIAGVSLTGEPQVEQGQIFQSRGFIYEILEKTKRFNPNRVDAIKNILKGELKNLYHSIPSHDQHYLSKVIFGQVLAVEADELDKRIFIYEEKEPEVDPHGRTRSSQKQGNIFDNNRIPSIDELGIDSAVKIDVKIRTGEALGDFEVEGDKNKSYYQDINIEEVSNINSKSKYQGEFREIENINVCSLVTGLEKQPTNSRLEGLLFSFKEVLFSHKESIRKEKDFQAIVQGLLMNEKTEDGKEVRVYTESNVSPKGRADLALSFTHFKDDGTFKEGCPIVIELKYAGGIKQVKKALKIAKKQLKEKYNLIKSFTSKKTAQSLAMVFNEKAKNEKKLISSGGIENFKVEHTTSEDGSSPAFTVSSPDKKEEWYSLLSDFSSESVETEVNEEVATTSSKPESRLDNTSVQGHLTQDRGLRNQGRDLIP</sequence>
<dbReference type="InterPro" id="IPR050704">
    <property type="entry name" value="Peptidase_C85-like"/>
</dbReference>
<feature type="region of interest" description="Disordered" evidence="1">
    <location>
        <begin position="963"/>
        <end position="1005"/>
    </location>
</feature>
<dbReference type="PROSITE" id="PS50802">
    <property type="entry name" value="OTU"/>
    <property type="match status" value="1"/>
</dbReference>
<evidence type="ECO:0000259" key="2">
    <source>
        <dbReference type="PROSITE" id="PS50802"/>
    </source>
</evidence>
<evidence type="ECO:0000313" key="3">
    <source>
        <dbReference type="EMBL" id="GFS42335.1"/>
    </source>
</evidence>
<dbReference type="EMBL" id="BMAW01089947">
    <property type="protein sequence ID" value="GFS42335.1"/>
    <property type="molecule type" value="Genomic_DNA"/>
</dbReference>
<dbReference type="AlphaFoldDB" id="A0A8X6KDX5"/>
<feature type="compositionally biased region" description="Basic and acidic residues" evidence="1">
    <location>
        <begin position="991"/>
        <end position="1005"/>
    </location>
</feature>